<feature type="domain" description="UspA" evidence="2">
    <location>
        <begin position="4"/>
        <end position="145"/>
    </location>
</feature>
<dbReference type="PANTHER" id="PTHR46268">
    <property type="entry name" value="STRESS RESPONSE PROTEIN NHAX"/>
    <property type="match status" value="1"/>
</dbReference>
<dbReference type="InterPro" id="IPR006016">
    <property type="entry name" value="UspA"/>
</dbReference>
<sequence>MPDIKRILVPVNGTEESTKALKLADTLAQIYNAEIALLLVTYFNENTDDKANEDSWLATPFTGSVAQYSHNVLDNARHYLSANLQISTHNLSGQPKFKILEFAQIYSADIIIMGCRNLSFFDSILKGSVSRYILEKSTCPVIIVK</sequence>
<proteinExistence type="inferred from homology"/>
<protein>
    <submittedName>
        <fullName evidence="3">Universal stress protein family</fullName>
    </submittedName>
</protein>
<dbReference type="eggNOG" id="COG0589">
    <property type="taxonomic scope" value="Bacteria"/>
</dbReference>
<dbReference type="InterPro" id="IPR006015">
    <property type="entry name" value="Universal_stress_UspA"/>
</dbReference>
<gene>
    <name evidence="3" type="ORF">SAMEA4364220_02168</name>
</gene>
<dbReference type="EMBL" id="LT906446">
    <property type="protein sequence ID" value="SNV05485.1"/>
    <property type="molecule type" value="Genomic_DNA"/>
</dbReference>
<dbReference type="OrthoDB" id="9777884at2"/>
<name>A0A239U6I3_9FIRM</name>
<dbReference type="RefSeq" id="WP_027889478.1">
    <property type="nucleotide sequence ID" value="NZ_CASFMS010000017.1"/>
</dbReference>
<dbReference type="AlphaFoldDB" id="A0A239U6I3"/>
<organism evidence="3 4">
    <name type="scientific">Megamonas hypermegale</name>
    <dbReference type="NCBI Taxonomy" id="158847"/>
    <lineage>
        <taxon>Bacteria</taxon>
        <taxon>Bacillati</taxon>
        <taxon>Bacillota</taxon>
        <taxon>Negativicutes</taxon>
        <taxon>Selenomonadales</taxon>
        <taxon>Selenomonadaceae</taxon>
        <taxon>Megamonas</taxon>
    </lineage>
</organism>
<comment type="similarity">
    <text evidence="1">Belongs to the universal stress protein A family.</text>
</comment>
<dbReference type="CDD" id="cd00293">
    <property type="entry name" value="USP-like"/>
    <property type="match status" value="1"/>
</dbReference>
<evidence type="ECO:0000313" key="4">
    <source>
        <dbReference type="Proteomes" id="UP000215383"/>
    </source>
</evidence>
<reference evidence="3 4" key="1">
    <citation type="submission" date="2017-06" db="EMBL/GenBank/DDBJ databases">
        <authorList>
            <consortium name="Pathogen Informatics"/>
        </authorList>
    </citation>
    <scope>NUCLEOTIDE SEQUENCE [LARGE SCALE GENOMIC DNA]</scope>
    <source>
        <strain evidence="3 4">NCTC10570</strain>
    </source>
</reference>
<dbReference type="Proteomes" id="UP000215383">
    <property type="component" value="Chromosome 1"/>
</dbReference>
<dbReference type="PRINTS" id="PR01438">
    <property type="entry name" value="UNVRSLSTRESS"/>
</dbReference>
<evidence type="ECO:0000256" key="1">
    <source>
        <dbReference type="ARBA" id="ARBA00008791"/>
    </source>
</evidence>
<evidence type="ECO:0000313" key="3">
    <source>
        <dbReference type="EMBL" id="SNV05485.1"/>
    </source>
</evidence>
<dbReference type="Pfam" id="PF00582">
    <property type="entry name" value="Usp"/>
    <property type="match status" value="1"/>
</dbReference>
<dbReference type="PANTHER" id="PTHR46268:SF6">
    <property type="entry name" value="UNIVERSAL STRESS PROTEIN UP12"/>
    <property type="match status" value="1"/>
</dbReference>
<dbReference type="GeneID" id="78508145"/>
<dbReference type="InterPro" id="IPR014729">
    <property type="entry name" value="Rossmann-like_a/b/a_fold"/>
</dbReference>
<keyword evidence="4" id="KW-1185">Reference proteome</keyword>
<dbReference type="SUPFAM" id="SSF52402">
    <property type="entry name" value="Adenine nucleotide alpha hydrolases-like"/>
    <property type="match status" value="1"/>
</dbReference>
<accession>A0A239U6I3</accession>
<dbReference type="Gene3D" id="3.40.50.620">
    <property type="entry name" value="HUPs"/>
    <property type="match status" value="1"/>
</dbReference>
<evidence type="ECO:0000259" key="2">
    <source>
        <dbReference type="Pfam" id="PF00582"/>
    </source>
</evidence>